<dbReference type="UniPathway" id="UPA00378"/>
<feature type="binding site" evidence="7">
    <location>
        <position position="596"/>
    </location>
    <ligand>
        <name>Ca(2+)</name>
        <dbReference type="ChEBI" id="CHEBI:29108"/>
    </ligand>
</feature>
<evidence type="ECO:0000256" key="9">
    <source>
        <dbReference type="RuleBase" id="RU361193"/>
    </source>
</evidence>
<dbReference type="PANTHER" id="PTHR11742">
    <property type="entry name" value="MANNOSYL-OLIGOSACCHARIDE ALPHA-1,2-MANNOSIDASE-RELATED"/>
    <property type="match status" value="1"/>
</dbReference>
<dbReference type="GO" id="GO:0036503">
    <property type="term" value="P:ERAD pathway"/>
    <property type="evidence" value="ECO:0007669"/>
    <property type="project" value="UniProtKB-ARBA"/>
</dbReference>
<keyword evidence="5 8" id="KW-1015">Disulfide bond</keyword>
<comment type="cofactor">
    <cofactor evidence="1 7">
        <name>Ca(2+)</name>
        <dbReference type="ChEBI" id="CHEBI:29108"/>
    </cofactor>
</comment>
<dbReference type="InterPro" id="IPR050749">
    <property type="entry name" value="Glycosyl_Hydrolase_47"/>
</dbReference>
<dbReference type="PANTHER" id="PTHR11742:SF103">
    <property type="entry name" value="ENDOPLASMIC RETICULUM MANNOSIDASE MNL2-RELATED"/>
    <property type="match status" value="1"/>
</dbReference>
<evidence type="ECO:0000256" key="5">
    <source>
        <dbReference type="ARBA" id="ARBA00023157"/>
    </source>
</evidence>
<dbReference type="InterPro" id="IPR012341">
    <property type="entry name" value="6hp_glycosidase-like_sf"/>
</dbReference>
<feature type="disulfide bond" evidence="8">
    <location>
        <begin position="408"/>
        <end position="437"/>
    </location>
</feature>
<proteinExistence type="inferred from homology"/>
<name>A0A2J6Q682_9HELO</name>
<keyword evidence="4 9" id="KW-0378">Hydrolase</keyword>
<dbReference type="OrthoDB" id="8118055at2759"/>
<dbReference type="GO" id="GO:0005783">
    <property type="term" value="C:endoplasmic reticulum"/>
    <property type="evidence" value="ECO:0007669"/>
    <property type="project" value="TreeGrafter"/>
</dbReference>
<dbReference type="PRINTS" id="PR00747">
    <property type="entry name" value="GLYHDRLASE47"/>
</dbReference>
<keyword evidence="11" id="KW-1185">Reference proteome</keyword>
<dbReference type="GO" id="GO:0005509">
    <property type="term" value="F:calcium ion binding"/>
    <property type="evidence" value="ECO:0007669"/>
    <property type="project" value="InterPro"/>
</dbReference>
<dbReference type="AlphaFoldDB" id="A0A2J6Q682"/>
<evidence type="ECO:0000256" key="4">
    <source>
        <dbReference type="ARBA" id="ARBA00022801"/>
    </source>
</evidence>
<gene>
    <name evidence="10" type="ORF">NA56DRAFT_645549</name>
</gene>
<evidence type="ECO:0000256" key="6">
    <source>
        <dbReference type="PIRSR" id="PIRSR601382-1"/>
    </source>
</evidence>
<dbReference type="Proteomes" id="UP000235672">
    <property type="component" value="Unassembled WGS sequence"/>
</dbReference>
<evidence type="ECO:0000256" key="7">
    <source>
        <dbReference type="PIRSR" id="PIRSR601382-2"/>
    </source>
</evidence>
<feature type="active site" description="Proton donor" evidence="6">
    <location>
        <position position="451"/>
    </location>
</feature>
<evidence type="ECO:0000256" key="1">
    <source>
        <dbReference type="ARBA" id="ARBA00001913"/>
    </source>
</evidence>
<dbReference type="Pfam" id="PF01532">
    <property type="entry name" value="Glyco_hydro_47"/>
    <property type="match status" value="1"/>
</dbReference>
<protein>
    <recommendedName>
        <fullName evidence="9">alpha-1,2-Mannosidase</fullName>
        <ecNumber evidence="9">3.2.1.-</ecNumber>
    </recommendedName>
</protein>
<feature type="active site" evidence="6">
    <location>
        <position position="336"/>
    </location>
</feature>
<dbReference type="Gene3D" id="1.50.10.10">
    <property type="match status" value="1"/>
</dbReference>
<dbReference type="EC" id="3.2.1.-" evidence="9"/>
<feature type="active site" evidence="6">
    <location>
        <position position="510"/>
    </location>
</feature>
<sequence>MDSKFKFRRKPQPPSLFPQLRASSRKLTRLLITVFLFLSFLVLLRRSSKPTPSFNYVAIPIRPERYPIPPKSLLRLPRHRPKNIPKIQHVPLPETVAEKRKRVARLQEVKDAFLHSWKGYKQEAWGKDELRPIEGGFKTPFCGWAATMVDSLDTLWIMGLREEFEISLVELRNVDFTNTEGCMINLFETTIRHLGGMLAAFDISGGRYTVLVEKAVELAEVLITAFDTPNRMPSPHYLWSAIDDNSHEHVPSQSVVLAVLGSLQLEFTRLAQITGNDKYFDAVQRVMNELEKWQDNTILPGMWPAMVDSMRYNQSCLLGSPYVGVEETFTLGSLADSAYEYLPKQYMMLGGQMKSYRSMYEKFIPVAKKHLMFRPMTVTDEDILMFGTAKLLEGGQPWLIPELQHLTCFTGGMLAIAGRIFNRPEDVEDGAKLADGCVWAYRNTVTGIMPEAFTAIPCEDMTSCKWDKQEWYKAIDARAKESEIRETIVMNKLSPGFVHIQDGRYLLRPEAIESVFILYRITGDQYWVDSGWDMFKSIQAQTETKLAHSAIDNVLTGAPNQVDEMESFWLAETLKYFYLLLCETNVVNLDEYVLNTEAHPLKRPK</sequence>
<evidence type="ECO:0000256" key="3">
    <source>
        <dbReference type="ARBA" id="ARBA00007658"/>
    </source>
</evidence>
<dbReference type="EMBL" id="KZ613480">
    <property type="protein sequence ID" value="PMD21753.1"/>
    <property type="molecule type" value="Genomic_DNA"/>
</dbReference>
<comment type="pathway">
    <text evidence="2">Protein modification; protein glycosylation.</text>
</comment>
<dbReference type="GO" id="GO:0005975">
    <property type="term" value="P:carbohydrate metabolic process"/>
    <property type="evidence" value="ECO:0007669"/>
    <property type="project" value="InterPro"/>
</dbReference>
<evidence type="ECO:0000313" key="11">
    <source>
        <dbReference type="Proteomes" id="UP000235672"/>
    </source>
</evidence>
<keyword evidence="9" id="KW-0326">Glycosidase</keyword>
<keyword evidence="7" id="KW-0479">Metal-binding</keyword>
<dbReference type="InterPro" id="IPR001382">
    <property type="entry name" value="Glyco_hydro_47"/>
</dbReference>
<comment type="similarity">
    <text evidence="3 9">Belongs to the glycosyl hydrolase 47 family.</text>
</comment>
<dbReference type="SUPFAM" id="SSF48225">
    <property type="entry name" value="Seven-hairpin glycosidases"/>
    <property type="match status" value="1"/>
</dbReference>
<dbReference type="STRING" id="1745343.A0A2J6Q682"/>
<feature type="active site" description="Proton donor" evidence="6">
    <location>
        <position position="188"/>
    </location>
</feature>
<keyword evidence="7" id="KW-0106">Calcium</keyword>
<dbReference type="InterPro" id="IPR036026">
    <property type="entry name" value="Seven-hairpin_glycosidases"/>
</dbReference>
<dbReference type="GO" id="GO:0004571">
    <property type="term" value="F:mannosyl-oligosaccharide 1,2-alpha-mannosidase activity"/>
    <property type="evidence" value="ECO:0007669"/>
    <property type="project" value="InterPro"/>
</dbReference>
<dbReference type="FunFam" id="1.50.10.10:FF:000037">
    <property type="entry name" value="alpha-1,2-Mannosidase"/>
    <property type="match status" value="1"/>
</dbReference>
<accession>A0A2J6Q682</accession>
<evidence type="ECO:0000313" key="10">
    <source>
        <dbReference type="EMBL" id="PMD21753.1"/>
    </source>
</evidence>
<evidence type="ECO:0000256" key="8">
    <source>
        <dbReference type="PIRSR" id="PIRSR601382-3"/>
    </source>
</evidence>
<reference evidence="10 11" key="1">
    <citation type="submission" date="2016-05" db="EMBL/GenBank/DDBJ databases">
        <title>A degradative enzymes factory behind the ericoid mycorrhizal symbiosis.</title>
        <authorList>
            <consortium name="DOE Joint Genome Institute"/>
            <person name="Martino E."/>
            <person name="Morin E."/>
            <person name="Grelet G."/>
            <person name="Kuo A."/>
            <person name="Kohler A."/>
            <person name="Daghino S."/>
            <person name="Barry K."/>
            <person name="Choi C."/>
            <person name="Cichocki N."/>
            <person name="Clum A."/>
            <person name="Copeland A."/>
            <person name="Hainaut M."/>
            <person name="Haridas S."/>
            <person name="Labutti K."/>
            <person name="Lindquist E."/>
            <person name="Lipzen A."/>
            <person name="Khouja H.-R."/>
            <person name="Murat C."/>
            <person name="Ohm R."/>
            <person name="Olson A."/>
            <person name="Spatafora J."/>
            <person name="Veneault-Fourrey C."/>
            <person name="Henrissat B."/>
            <person name="Grigoriev I."/>
            <person name="Martin F."/>
            <person name="Perotto S."/>
        </authorList>
    </citation>
    <scope>NUCLEOTIDE SEQUENCE [LARGE SCALE GENOMIC DNA]</scope>
    <source>
        <strain evidence="10 11">UAMH 7357</strain>
    </source>
</reference>
<organism evidence="10 11">
    <name type="scientific">Hyaloscypha hepaticicola</name>
    <dbReference type="NCBI Taxonomy" id="2082293"/>
    <lineage>
        <taxon>Eukaryota</taxon>
        <taxon>Fungi</taxon>
        <taxon>Dikarya</taxon>
        <taxon>Ascomycota</taxon>
        <taxon>Pezizomycotina</taxon>
        <taxon>Leotiomycetes</taxon>
        <taxon>Helotiales</taxon>
        <taxon>Hyaloscyphaceae</taxon>
        <taxon>Hyaloscypha</taxon>
    </lineage>
</organism>
<dbReference type="GO" id="GO:0016020">
    <property type="term" value="C:membrane"/>
    <property type="evidence" value="ECO:0007669"/>
    <property type="project" value="InterPro"/>
</dbReference>
<evidence type="ECO:0000256" key="2">
    <source>
        <dbReference type="ARBA" id="ARBA00004922"/>
    </source>
</evidence>